<dbReference type="EMBL" id="GBRH01197097">
    <property type="protein sequence ID" value="JAE00799.1"/>
    <property type="molecule type" value="Transcribed_RNA"/>
</dbReference>
<evidence type="ECO:0000256" key="1">
    <source>
        <dbReference type="SAM" id="Phobius"/>
    </source>
</evidence>
<proteinExistence type="predicted"/>
<evidence type="ECO:0000313" key="2">
    <source>
        <dbReference type="EMBL" id="JAE00799.1"/>
    </source>
</evidence>
<reference evidence="2" key="2">
    <citation type="journal article" date="2015" name="Data Brief">
        <title>Shoot transcriptome of the giant reed, Arundo donax.</title>
        <authorList>
            <person name="Barrero R.A."/>
            <person name="Guerrero F.D."/>
            <person name="Moolhuijzen P."/>
            <person name="Goolsby J.A."/>
            <person name="Tidwell J."/>
            <person name="Bellgard S.E."/>
            <person name="Bellgard M.I."/>
        </authorList>
    </citation>
    <scope>NUCLEOTIDE SEQUENCE</scope>
    <source>
        <tissue evidence="2">Shoot tissue taken approximately 20 cm above the soil surface</tissue>
    </source>
</reference>
<feature type="transmembrane region" description="Helical" evidence="1">
    <location>
        <begin position="45"/>
        <end position="68"/>
    </location>
</feature>
<dbReference type="AlphaFoldDB" id="A0A0A9EP66"/>
<name>A0A0A9EP66_ARUDO</name>
<reference evidence="2" key="1">
    <citation type="submission" date="2014-09" db="EMBL/GenBank/DDBJ databases">
        <authorList>
            <person name="Magalhaes I.L.F."/>
            <person name="Oliveira U."/>
            <person name="Santos F.R."/>
            <person name="Vidigal T.H.D.A."/>
            <person name="Brescovit A.D."/>
            <person name="Santos A.J."/>
        </authorList>
    </citation>
    <scope>NUCLEOTIDE SEQUENCE</scope>
    <source>
        <tissue evidence="2">Shoot tissue taken approximately 20 cm above the soil surface</tissue>
    </source>
</reference>
<sequence length="84" mass="9550">MRRLPAEFRLCAVLLHLSCDATRDAATPLPPLNGTPPYSRYEVKFCFSSILSFIFSLNFSLVVARYFSSNLCLLYRNMLQAPDV</sequence>
<organism evidence="2">
    <name type="scientific">Arundo donax</name>
    <name type="common">Giant reed</name>
    <name type="synonym">Donax arundinaceus</name>
    <dbReference type="NCBI Taxonomy" id="35708"/>
    <lineage>
        <taxon>Eukaryota</taxon>
        <taxon>Viridiplantae</taxon>
        <taxon>Streptophyta</taxon>
        <taxon>Embryophyta</taxon>
        <taxon>Tracheophyta</taxon>
        <taxon>Spermatophyta</taxon>
        <taxon>Magnoliopsida</taxon>
        <taxon>Liliopsida</taxon>
        <taxon>Poales</taxon>
        <taxon>Poaceae</taxon>
        <taxon>PACMAD clade</taxon>
        <taxon>Arundinoideae</taxon>
        <taxon>Arundineae</taxon>
        <taxon>Arundo</taxon>
    </lineage>
</organism>
<keyword evidence="1" id="KW-0472">Membrane</keyword>
<keyword evidence="1" id="KW-1133">Transmembrane helix</keyword>
<protein>
    <submittedName>
        <fullName evidence="2">Uncharacterized protein</fullName>
    </submittedName>
</protein>
<accession>A0A0A9EP66</accession>
<keyword evidence="1" id="KW-0812">Transmembrane</keyword>